<reference evidence="3" key="1">
    <citation type="submission" date="2016-01" db="EMBL/GenBank/DDBJ databases">
        <authorList>
            <person name="Vorgias C.E."/>
        </authorList>
    </citation>
    <scope>NUCLEOTIDE SEQUENCE [LARGE SCALE GENOMIC DNA]</scope>
</reference>
<organism evidence="2 3">
    <name type="scientific">Thermococcus chitonophagus</name>
    <dbReference type="NCBI Taxonomy" id="54262"/>
    <lineage>
        <taxon>Archaea</taxon>
        <taxon>Methanobacteriati</taxon>
        <taxon>Methanobacteriota</taxon>
        <taxon>Thermococci</taxon>
        <taxon>Thermococcales</taxon>
        <taxon>Thermococcaceae</taxon>
        <taxon>Thermococcus</taxon>
    </lineage>
</organism>
<dbReference type="EMBL" id="LN999010">
    <property type="protein sequence ID" value="CUX77035.1"/>
    <property type="molecule type" value="Genomic_DNA"/>
</dbReference>
<dbReference type="AlphaFoldDB" id="A0A160VQD2"/>
<dbReference type="Proteomes" id="UP000093069">
    <property type="component" value="Chromosome I"/>
</dbReference>
<keyword evidence="1" id="KW-0175">Coiled coil</keyword>
<evidence type="ECO:0000256" key="1">
    <source>
        <dbReference type="SAM" id="Coils"/>
    </source>
</evidence>
<name>A0A160VQD2_9EURY</name>
<dbReference type="STRING" id="54262.CHITON_0256"/>
<evidence type="ECO:0000313" key="2">
    <source>
        <dbReference type="EMBL" id="CUX77035.1"/>
    </source>
</evidence>
<protein>
    <submittedName>
        <fullName evidence="2">Uncharacterized protein</fullName>
    </submittedName>
</protein>
<proteinExistence type="predicted"/>
<dbReference type="KEGG" id="tch:CHITON_0256"/>
<evidence type="ECO:0000313" key="3">
    <source>
        <dbReference type="Proteomes" id="UP000093069"/>
    </source>
</evidence>
<sequence length="579" mass="66216">MAYIYLMVRKMEIPEIKPSIENVVCLSGDEVLNTLQDLLKSKDVRGVYAKIFGKDESDSYVIEVLADKSRLLAIECTYVQKNEKVYGEDAIRKLAELADIPLIVTAYGLDDTTFKLVLANNIDVYSKTPAVPLSEVFKKKAKETIEEAITEAKEEKEEEIKEIMQKTEEIKEEKKAEVPQPEIKEEIVIEIKGKNGNEVPESLRKRIEDALKEYIGLVKADISSNLQGAQLRSVKIDGEVGEGTLALVGEFYIVAESGNPEIMKRKGLFILHKHIPKIRRATDLKPIIKDFKLNVVVGGEMSSMEAREREDVTLWRLTRPPTHRITPNLYLTIDPKFKQYFVGFARTLLKEIENEGVLVNRLDIEVFGGVREFEINIRLEGKSKDIDEPRLQAKVISLAKRHASELTKIVGKYVWVNHVDVALTKPMETEFSAKAAEILKKKEEIEKEVEKMLKEAGIEELSYLLEDKKKEMEKTFMMSRINAAVQDLKQRMQEELKNIPRASLRWLKVNYEINGSTIELLVEASLAKLEEEGLFGALASANEEEIKRRATEIITRILREVSREHQVQIRIKRLNILVR</sequence>
<accession>A0A160VQD2</accession>
<feature type="coiled-coil region" evidence="1">
    <location>
        <begin position="138"/>
        <end position="177"/>
    </location>
</feature>
<gene>
    <name evidence="2" type="ORF">CHITON_0256</name>
</gene>
<feature type="coiled-coil region" evidence="1">
    <location>
        <begin position="435"/>
        <end position="498"/>
    </location>
</feature>